<sequence>MTARRQWLLGAAALGAAASPSMLWAGMVGTAGQGEVAALPQRAAHQVAQWSPKGAATTTAESASGTTPATSASRTTQPLSLEGPAIAPAQRAAYDRAFASLPTLISAQSPDVQSVAVLHRGALAFEFYRPGVTADSLQDVQSVTKSVLALLFGCAMADGLVRGPNELVALRLPDLLRQGGDNTRLQDLRFAHLLTMTAGWPGEETTRRDRDDDLRWLARRPFIADPGARFAYDNGAANLLALALARAVGQPLASYARTRLLQPLGITHFNWRQGAQGHALGALGLSISTRAMARLGQLVLAGGVWQGRALVPADYVASATQRQNAGGGPVFSPYGYLWWISADQPRRSSGRPAALASGYGGQWIYVDPARQCVVATTSRRTPESAARGQALALIRRQVLPALARLPGA</sequence>
<dbReference type="Proteomes" id="UP000239709">
    <property type="component" value="Chromosome"/>
</dbReference>
<protein>
    <recommendedName>
        <fullName evidence="3">Beta-lactamase-related domain-containing protein</fullName>
    </recommendedName>
</protein>
<dbReference type="RefSeq" id="WP_106703061.1">
    <property type="nucleotide sequence ID" value="NZ_CP027666.1"/>
</dbReference>
<feature type="compositionally biased region" description="Low complexity" evidence="1">
    <location>
        <begin position="55"/>
        <end position="76"/>
    </location>
</feature>
<accession>A0A2S0MF58</accession>
<dbReference type="InterPro" id="IPR012338">
    <property type="entry name" value="Beta-lactam/transpept-like"/>
</dbReference>
<dbReference type="EMBL" id="CP027666">
    <property type="protein sequence ID" value="AVO34508.1"/>
    <property type="molecule type" value="Genomic_DNA"/>
</dbReference>
<dbReference type="Gene3D" id="3.40.710.10">
    <property type="entry name" value="DD-peptidase/beta-lactamase superfamily"/>
    <property type="match status" value="1"/>
</dbReference>
<evidence type="ECO:0000313" key="5">
    <source>
        <dbReference type="Proteomes" id="UP000239709"/>
    </source>
</evidence>
<feature type="chain" id="PRO_5015565579" description="Beta-lactamase-related domain-containing protein" evidence="2">
    <location>
        <begin position="26"/>
        <end position="408"/>
    </location>
</feature>
<reference evidence="4 5" key="1">
    <citation type="submission" date="2018-03" db="EMBL/GenBank/DDBJ databases">
        <title>Genome sequencing of Ottowia sp.</title>
        <authorList>
            <person name="Kim S.-J."/>
            <person name="Heo J."/>
            <person name="Kwon S.-W."/>
        </authorList>
    </citation>
    <scope>NUCLEOTIDE SEQUENCE [LARGE SCALE GENOMIC DNA]</scope>
    <source>
        <strain evidence="4 5">KADR8-3</strain>
    </source>
</reference>
<dbReference type="PANTHER" id="PTHR43283">
    <property type="entry name" value="BETA-LACTAMASE-RELATED"/>
    <property type="match status" value="1"/>
</dbReference>
<dbReference type="PROSITE" id="PS51318">
    <property type="entry name" value="TAT"/>
    <property type="match status" value="1"/>
</dbReference>
<keyword evidence="2" id="KW-0732">Signal</keyword>
<keyword evidence="5" id="KW-1185">Reference proteome</keyword>
<evidence type="ECO:0000256" key="2">
    <source>
        <dbReference type="SAM" id="SignalP"/>
    </source>
</evidence>
<evidence type="ECO:0000313" key="4">
    <source>
        <dbReference type="EMBL" id="AVO34508.1"/>
    </source>
</evidence>
<organism evidence="4 5">
    <name type="scientific">Ottowia oryzae</name>
    <dbReference type="NCBI Taxonomy" id="2109914"/>
    <lineage>
        <taxon>Bacteria</taxon>
        <taxon>Pseudomonadati</taxon>
        <taxon>Pseudomonadota</taxon>
        <taxon>Betaproteobacteria</taxon>
        <taxon>Burkholderiales</taxon>
        <taxon>Comamonadaceae</taxon>
        <taxon>Ottowia</taxon>
    </lineage>
</organism>
<evidence type="ECO:0000256" key="1">
    <source>
        <dbReference type="SAM" id="MobiDB-lite"/>
    </source>
</evidence>
<dbReference type="InterPro" id="IPR001466">
    <property type="entry name" value="Beta-lactam-related"/>
</dbReference>
<dbReference type="PANTHER" id="PTHR43283:SF7">
    <property type="entry name" value="BETA-LACTAMASE-RELATED DOMAIN-CONTAINING PROTEIN"/>
    <property type="match status" value="1"/>
</dbReference>
<feature type="domain" description="Beta-lactamase-related" evidence="3">
    <location>
        <begin position="114"/>
        <end position="394"/>
    </location>
</feature>
<dbReference type="InterPro" id="IPR006311">
    <property type="entry name" value="TAT_signal"/>
</dbReference>
<feature type="signal peptide" evidence="2">
    <location>
        <begin position="1"/>
        <end position="25"/>
    </location>
</feature>
<gene>
    <name evidence="4" type="ORF">C6570_09940</name>
</gene>
<feature type="region of interest" description="Disordered" evidence="1">
    <location>
        <begin position="48"/>
        <end position="81"/>
    </location>
</feature>
<dbReference type="InterPro" id="IPR050789">
    <property type="entry name" value="Diverse_Enzym_Activities"/>
</dbReference>
<dbReference type="Pfam" id="PF00144">
    <property type="entry name" value="Beta-lactamase"/>
    <property type="match status" value="1"/>
</dbReference>
<dbReference type="OrthoDB" id="8582986at2"/>
<proteinExistence type="predicted"/>
<dbReference type="SUPFAM" id="SSF56601">
    <property type="entry name" value="beta-lactamase/transpeptidase-like"/>
    <property type="match status" value="1"/>
</dbReference>
<dbReference type="AlphaFoldDB" id="A0A2S0MF58"/>
<name>A0A2S0MF58_9BURK</name>
<dbReference type="KEGG" id="otk:C6570_09940"/>
<evidence type="ECO:0000259" key="3">
    <source>
        <dbReference type="Pfam" id="PF00144"/>
    </source>
</evidence>